<reference evidence="5" key="2">
    <citation type="submission" date="2024-06" db="EMBL/GenBank/DDBJ databases">
        <authorList>
            <person name="Petrova K.O."/>
            <person name="Toshchakov S.V."/>
            <person name="Boltjanskaja Y.V."/>
            <person name="Kevbrin V.V."/>
        </authorList>
    </citation>
    <scope>NUCLEOTIDE SEQUENCE</scope>
    <source>
        <strain evidence="5">Z-710</strain>
    </source>
</reference>
<keyword evidence="2" id="KW-0408">Iron</keyword>
<dbReference type="GO" id="GO:0046872">
    <property type="term" value="F:metal ion binding"/>
    <property type="evidence" value="ECO:0007669"/>
    <property type="project" value="UniProtKB-KW"/>
</dbReference>
<dbReference type="EMBL" id="CP159485">
    <property type="protein sequence ID" value="XCI29715.1"/>
    <property type="molecule type" value="Genomic_DNA"/>
</dbReference>
<sequence length="165" mass="18259">MLKTVGIAQKDDLIEVMPSLQRLKQGPVAIFECFQPIPCNPCENSCPKNAVVIGEDINNIPFVDHDKCNGCSKCVSVCPGLAVFLIDLSKDKGNVTLPYEFCPLPKKGEEVYGLDRSGKIVEICTVTNIRTAKSLNSTTLLSIETSKDKVNEIRFIKLKEENNER</sequence>
<keyword evidence="3" id="KW-0411">Iron-sulfur</keyword>
<feature type="domain" description="4Fe-4S ferredoxin-type" evidence="4">
    <location>
        <begin position="59"/>
        <end position="88"/>
    </location>
</feature>
<organism evidence="5">
    <name type="scientific">Proteinivorax hydrogeniformans</name>
    <dbReference type="NCBI Taxonomy" id="1826727"/>
    <lineage>
        <taxon>Bacteria</taxon>
        <taxon>Bacillati</taxon>
        <taxon>Bacillota</taxon>
        <taxon>Clostridia</taxon>
        <taxon>Eubacteriales</taxon>
        <taxon>Proteinivoracaceae</taxon>
        <taxon>Proteinivorax</taxon>
    </lineage>
</organism>
<dbReference type="Pfam" id="PF12838">
    <property type="entry name" value="Fer4_7"/>
    <property type="match status" value="1"/>
</dbReference>
<name>A0AAU8HWI7_9FIRM</name>
<reference evidence="5" key="1">
    <citation type="journal article" date="2018" name="Antonie Van Leeuwenhoek">
        <title>Proteinivorax hydrogeniformans sp. nov., an anaerobic, haloalkaliphilic bacterium fermenting proteinaceous compounds with high hydrogen production.</title>
        <authorList>
            <person name="Boltyanskaya Y."/>
            <person name="Detkova E."/>
            <person name="Pimenov N."/>
            <person name="Kevbrin V."/>
        </authorList>
    </citation>
    <scope>NUCLEOTIDE SEQUENCE</scope>
    <source>
        <strain evidence="5">Z-710</strain>
    </source>
</reference>
<dbReference type="InterPro" id="IPR017896">
    <property type="entry name" value="4Fe4S_Fe-S-bd"/>
</dbReference>
<dbReference type="Gene3D" id="3.30.70.20">
    <property type="match status" value="1"/>
</dbReference>
<gene>
    <name evidence="5" type="ORF">PRVXH_001057</name>
</gene>
<dbReference type="AlphaFoldDB" id="A0AAU8HWI7"/>
<evidence type="ECO:0000259" key="4">
    <source>
        <dbReference type="PROSITE" id="PS51379"/>
    </source>
</evidence>
<dbReference type="GO" id="GO:0051536">
    <property type="term" value="F:iron-sulfur cluster binding"/>
    <property type="evidence" value="ECO:0007669"/>
    <property type="project" value="UniProtKB-KW"/>
</dbReference>
<dbReference type="PROSITE" id="PS51379">
    <property type="entry name" value="4FE4S_FER_2"/>
    <property type="match status" value="1"/>
</dbReference>
<keyword evidence="1" id="KW-0479">Metal-binding</keyword>
<dbReference type="PROSITE" id="PS00198">
    <property type="entry name" value="4FE4S_FER_1"/>
    <property type="match status" value="1"/>
</dbReference>
<dbReference type="InterPro" id="IPR017900">
    <property type="entry name" value="4Fe4S_Fe_S_CS"/>
</dbReference>
<evidence type="ECO:0000313" key="5">
    <source>
        <dbReference type="EMBL" id="XCI29715.1"/>
    </source>
</evidence>
<proteinExistence type="predicted"/>
<dbReference type="RefSeq" id="WP_353894262.1">
    <property type="nucleotide sequence ID" value="NZ_CP159485.1"/>
</dbReference>
<accession>A0AAU8HWI7</accession>
<protein>
    <submittedName>
        <fullName evidence="5">4Fe-4S dicluster domain-containing protein</fullName>
    </submittedName>
</protein>
<evidence type="ECO:0000256" key="1">
    <source>
        <dbReference type="ARBA" id="ARBA00022723"/>
    </source>
</evidence>
<evidence type="ECO:0000256" key="2">
    <source>
        <dbReference type="ARBA" id="ARBA00023004"/>
    </source>
</evidence>
<evidence type="ECO:0000256" key="3">
    <source>
        <dbReference type="ARBA" id="ARBA00023014"/>
    </source>
</evidence>
<dbReference type="SUPFAM" id="SSF54862">
    <property type="entry name" value="4Fe-4S ferredoxins"/>
    <property type="match status" value="1"/>
</dbReference>